<dbReference type="SUPFAM" id="SSF55961">
    <property type="entry name" value="Bet v1-like"/>
    <property type="match status" value="1"/>
</dbReference>
<dbReference type="Gene3D" id="3.30.530.20">
    <property type="match status" value="1"/>
</dbReference>
<dbReference type="EMBL" id="JBITYG010000007">
    <property type="protein sequence ID" value="MFI9103513.1"/>
    <property type="molecule type" value="Genomic_DNA"/>
</dbReference>
<organism evidence="1 2">
    <name type="scientific">Streptomyces fildesensis</name>
    <dbReference type="NCBI Taxonomy" id="375757"/>
    <lineage>
        <taxon>Bacteria</taxon>
        <taxon>Bacillati</taxon>
        <taxon>Actinomycetota</taxon>
        <taxon>Actinomycetes</taxon>
        <taxon>Kitasatosporales</taxon>
        <taxon>Streptomycetaceae</taxon>
        <taxon>Streptomyces</taxon>
    </lineage>
</organism>
<evidence type="ECO:0000313" key="2">
    <source>
        <dbReference type="Proteomes" id="UP001614394"/>
    </source>
</evidence>
<proteinExistence type="predicted"/>
<dbReference type="InterPro" id="IPR023393">
    <property type="entry name" value="START-like_dom_sf"/>
</dbReference>
<dbReference type="Proteomes" id="UP001614394">
    <property type="component" value="Unassembled WGS sequence"/>
</dbReference>
<dbReference type="Pfam" id="PF10604">
    <property type="entry name" value="Polyketide_cyc2"/>
    <property type="match status" value="1"/>
</dbReference>
<sequence length="164" mass="18058">MTTPIQNTLEHLDPDDFRFSRKAWIAATPPEVYDLVSDVSMISAWSPNVSDVRYDDGAGPQAGAFFTGRSRRGDREWTSRSQVVRAEPGDTFAFVVDGLVRWCWTFRPLGTGTVAEQSWQLLALDPVLGSTRADLEALLAHMADSVETTLVSLGRWVAEGGGNR</sequence>
<evidence type="ECO:0000313" key="1">
    <source>
        <dbReference type="EMBL" id="MFI9103513.1"/>
    </source>
</evidence>
<dbReference type="CDD" id="cd07812">
    <property type="entry name" value="SRPBCC"/>
    <property type="match status" value="1"/>
</dbReference>
<reference evidence="1 2" key="1">
    <citation type="submission" date="2024-10" db="EMBL/GenBank/DDBJ databases">
        <title>The Natural Products Discovery Center: Release of the First 8490 Sequenced Strains for Exploring Actinobacteria Biosynthetic Diversity.</title>
        <authorList>
            <person name="Kalkreuter E."/>
            <person name="Kautsar S.A."/>
            <person name="Yang D."/>
            <person name="Bader C.D."/>
            <person name="Teijaro C.N."/>
            <person name="Fluegel L."/>
            <person name="Davis C.M."/>
            <person name="Simpson J.R."/>
            <person name="Lauterbach L."/>
            <person name="Steele A.D."/>
            <person name="Gui C."/>
            <person name="Meng S."/>
            <person name="Li G."/>
            <person name="Viehrig K."/>
            <person name="Ye F."/>
            <person name="Su P."/>
            <person name="Kiefer A.F."/>
            <person name="Nichols A."/>
            <person name="Cepeda A.J."/>
            <person name="Yan W."/>
            <person name="Fan B."/>
            <person name="Jiang Y."/>
            <person name="Adhikari A."/>
            <person name="Zheng C.-J."/>
            <person name="Schuster L."/>
            <person name="Cowan T.M."/>
            <person name="Smanski M.J."/>
            <person name="Chevrette M.G."/>
            <person name="De Carvalho L.P.S."/>
            <person name="Shen B."/>
        </authorList>
    </citation>
    <scope>NUCLEOTIDE SEQUENCE [LARGE SCALE GENOMIC DNA]</scope>
    <source>
        <strain evidence="1 2">NPDC053399</strain>
    </source>
</reference>
<dbReference type="InterPro" id="IPR019587">
    <property type="entry name" value="Polyketide_cyclase/dehydratase"/>
</dbReference>
<protein>
    <submittedName>
        <fullName evidence="1">SRPBCC family protein</fullName>
    </submittedName>
</protein>
<gene>
    <name evidence="1" type="ORF">ACIGXA_23605</name>
</gene>
<dbReference type="RefSeq" id="WP_399652660.1">
    <property type="nucleotide sequence ID" value="NZ_JBITYG010000007.1"/>
</dbReference>
<comment type="caution">
    <text evidence="1">The sequence shown here is derived from an EMBL/GenBank/DDBJ whole genome shotgun (WGS) entry which is preliminary data.</text>
</comment>
<accession>A0ABW8CAS4</accession>
<keyword evidence="2" id="KW-1185">Reference proteome</keyword>
<name>A0ABW8CAS4_9ACTN</name>